<dbReference type="InterPro" id="IPR003663">
    <property type="entry name" value="Sugar/inositol_transpt"/>
</dbReference>
<comment type="subcellular location">
    <subcellularLocation>
        <location evidence="1">Membrane</location>
        <topology evidence="1">Multi-pass membrane protein</topology>
    </subcellularLocation>
</comment>
<evidence type="ECO:0000313" key="8">
    <source>
        <dbReference type="EMBL" id="TGJ69840.1"/>
    </source>
</evidence>
<dbReference type="InterPro" id="IPR020846">
    <property type="entry name" value="MFS_dom"/>
</dbReference>
<dbReference type="PROSITE" id="PS50850">
    <property type="entry name" value="MFS"/>
    <property type="match status" value="1"/>
</dbReference>
<sequence length="576" mass="63558">MSDAPIGRVEAPITVRAYLLCAFAAFGGILFGYDSGYISGVLGMAFFKRQFGGPVAESVDASGYNIETWQKSLTTSILSAGTFFGALFGGGFADWVGRRLAIISACGIFIVGVILQVASTSLGLLIAGRVVAGFGVGIVSAVVILYMSEIAPKAVRGAIVSGYQFAITLGIFLAACVNYSTQHRDDTGSYRIPIAIQMLWAIILGTGLFFLPESPRYWVKKGELDKAAASLARVRGHPADSEYVVAELAEIQANFEYEMQISSAGWIDVFRGGWSNRSGNFRRIFIGFFLQMMQQWTGVNFIFYYGTTFFQQSGIKNAFTIQVITNVVNVVTTPVSFWAIERLGRRTLLIYGACLMIVCEFIIAAVGTALPGSKAASTTLIVFVCIYIFGFATTWGPGAWVLIGEIYPLPIRAKGVAIATASNWLWNFVIGYITPYIVDPDQGNLGSKVFFVWGSTCCLALLFAYFFVPETKGLSLEQVDKMLEETTPRQSAKWVSCSNSSLYLRTFANSYFTGSTQHLRKPNGNDRQDRWYCHSHRRCQTRKPDWCREGLNSQRYRPCFLTSFAVVSWRAGFSFY</sequence>
<dbReference type="GO" id="GO:0016020">
    <property type="term" value="C:membrane"/>
    <property type="evidence" value="ECO:0007669"/>
    <property type="project" value="UniProtKB-SubCell"/>
</dbReference>
<accession>A0A7C8U1R0</accession>
<dbReference type="Pfam" id="PF00083">
    <property type="entry name" value="Sugar_tr"/>
    <property type="match status" value="1"/>
</dbReference>
<keyword evidence="4" id="KW-0812">Transmembrane</keyword>
<dbReference type="PROSITE" id="PS00216">
    <property type="entry name" value="SUGAR_TRANSPORT_1"/>
    <property type="match status" value="2"/>
</dbReference>
<dbReference type="InterPro" id="IPR005828">
    <property type="entry name" value="MFS_sugar_transport-like"/>
</dbReference>
<keyword evidence="5" id="KW-1133">Transmembrane helix</keyword>
<evidence type="ECO:0000256" key="5">
    <source>
        <dbReference type="ARBA" id="ARBA00022989"/>
    </source>
</evidence>
<dbReference type="EMBL" id="SOZJ01000003">
    <property type="protein sequence ID" value="TGJ69840.1"/>
    <property type="molecule type" value="Genomic_DNA"/>
</dbReference>
<evidence type="ECO:0000256" key="4">
    <source>
        <dbReference type="ARBA" id="ARBA00022692"/>
    </source>
</evidence>
<gene>
    <name evidence="8" type="ORF">EYR41_005849</name>
</gene>
<protein>
    <submittedName>
        <fullName evidence="8">Uncharacterized protein</fullName>
    </submittedName>
</protein>
<evidence type="ECO:0000256" key="3">
    <source>
        <dbReference type="ARBA" id="ARBA00022448"/>
    </source>
</evidence>
<dbReference type="CDD" id="cd17356">
    <property type="entry name" value="MFS_HXT"/>
    <property type="match status" value="1"/>
</dbReference>
<dbReference type="PROSITE" id="PS00217">
    <property type="entry name" value="SUGAR_TRANSPORT_2"/>
    <property type="match status" value="1"/>
</dbReference>
<dbReference type="InterPro" id="IPR036259">
    <property type="entry name" value="MFS_trans_sf"/>
</dbReference>
<organism evidence="8 9">
    <name type="scientific">Orbilia oligospora</name>
    <name type="common">Nematode-trapping fungus</name>
    <name type="synonym">Arthrobotrys oligospora</name>
    <dbReference type="NCBI Taxonomy" id="2813651"/>
    <lineage>
        <taxon>Eukaryota</taxon>
        <taxon>Fungi</taxon>
        <taxon>Dikarya</taxon>
        <taxon>Ascomycota</taxon>
        <taxon>Pezizomycotina</taxon>
        <taxon>Orbiliomycetes</taxon>
        <taxon>Orbiliales</taxon>
        <taxon>Orbiliaceae</taxon>
        <taxon>Orbilia</taxon>
    </lineage>
</organism>
<evidence type="ECO:0000313" key="9">
    <source>
        <dbReference type="Proteomes" id="UP000297595"/>
    </source>
</evidence>
<keyword evidence="3 7" id="KW-0813">Transport</keyword>
<dbReference type="AlphaFoldDB" id="A0A7C8U1R0"/>
<evidence type="ECO:0000256" key="7">
    <source>
        <dbReference type="RuleBase" id="RU003346"/>
    </source>
</evidence>
<comment type="caution">
    <text evidence="8">The sequence shown here is derived from an EMBL/GenBank/DDBJ whole genome shotgun (WGS) entry which is preliminary data.</text>
</comment>
<evidence type="ECO:0000256" key="1">
    <source>
        <dbReference type="ARBA" id="ARBA00004141"/>
    </source>
</evidence>
<dbReference type="InterPro" id="IPR050360">
    <property type="entry name" value="MFS_Sugar_Transporters"/>
</dbReference>
<dbReference type="PANTHER" id="PTHR48022">
    <property type="entry name" value="PLASTIDIC GLUCOSE TRANSPORTER 4"/>
    <property type="match status" value="1"/>
</dbReference>
<dbReference type="GO" id="GO:0005351">
    <property type="term" value="F:carbohydrate:proton symporter activity"/>
    <property type="evidence" value="ECO:0007669"/>
    <property type="project" value="TreeGrafter"/>
</dbReference>
<dbReference type="InterPro" id="IPR005829">
    <property type="entry name" value="Sugar_transporter_CS"/>
</dbReference>
<proteinExistence type="inferred from homology"/>
<dbReference type="FunFam" id="1.20.1250.20:FF:000180">
    <property type="entry name" value="MFS monosaccharide transporter"/>
    <property type="match status" value="1"/>
</dbReference>
<dbReference type="PANTHER" id="PTHR48022:SF6">
    <property type="entry name" value="MSTA PROTEIN-RELATED"/>
    <property type="match status" value="1"/>
</dbReference>
<reference evidence="8 9" key="1">
    <citation type="submission" date="2019-03" db="EMBL/GenBank/DDBJ databases">
        <title>Nematode-trapping fungi genome.</title>
        <authorList>
            <person name="Vidal-Diez De Ulzurrun G."/>
        </authorList>
    </citation>
    <scope>NUCLEOTIDE SEQUENCE [LARGE SCALE GENOMIC DNA]</scope>
    <source>
        <strain evidence="8 9">TWF154</strain>
    </source>
</reference>
<comment type="similarity">
    <text evidence="2 7">Belongs to the major facilitator superfamily. Sugar transporter (TC 2.A.1.1) family.</text>
</comment>
<dbReference type="NCBIfam" id="TIGR00879">
    <property type="entry name" value="SP"/>
    <property type="match status" value="1"/>
</dbReference>
<keyword evidence="6" id="KW-0472">Membrane</keyword>
<evidence type="ECO:0000256" key="2">
    <source>
        <dbReference type="ARBA" id="ARBA00010992"/>
    </source>
</evidence>
<dbReference type="Gene3D" id="1.20.1250.20">
    <property type="entry name" value="MFS general substrate transporter like domains"/>
    <property type="match status" value="1"/>
</dbReference>
<dbReference type="PRINTS" id="PR00171">
    <property type="entry name" value="SUGRTRNSPORT"/>
</dbReference>
<dbReference type="Proteomes" id="UP000297595">
    <property type="component" value="Unassembled WGS sequence"/>
</dbReference>
<dbReference type="SUPFAM" id="SSF103473">
    <property type="entry name" value="MFS general substrate transporter"/>
    <property type="match status" value="1"/>
</dbReference>
<dbReference type="OrthoDB" id="6612291at2759"/>
<name>A0A7C8U1R0_ORBOL</name>
<evidence type="ECO:0000256" key="6">
    <source>
        <dbReference type="ARBA" id="ARBA00023136"/>
    </source>
</evidence>